<dbReference type="EMBL" id="CP003600">
    <property type="protein sequence ID" value="AFY92330.1"/>
    <property type="molecule type" value="Genomic_DNA"/>
</dbReference>
<dbReference type="InterPro" id="IPR012903">
    <property type="entry name" value="Nif11"/>
</dbReference>
<feature type="domain" description="Nif11" evidence="1">
    <location>
        <begin position="69"/>
        <end position="109"/>
    </location>
</feature>
<organism evidence="2 3">
    <name type="scientific">Chamaesiphon minutus (strain ATCC 27169 / PCC 6605)</name>
    <dbReference type="NCBI Taxonomy" id="1173020"/>
    <lineage>
        <taxon>Bacteria</taxon>
        <taxon>Bacillati</taxon>
        <taxon>Cyanobacteriota</taxon>
        <taxon>Cyanophyceae</taxon>
        <taxon>Gomontiellales</taxon>
        <taxon>Chamaesiphonaceae</taxon>
        <taxon>Chamaesiphon</taxon>
    </lineage>
</organism>
<dbReference type="RefSeq" id="WP_015158519.1">
    <property type="nucleotide sequence ID" value="NC_019697.1"/>
</dbReference>
<evidence type="ECO:0000259" key="1">
    <source>
        <dbReference type="Pfam" id="PF07862"/>
    </source>
</evidence>
<sequence length="135" mass="15071">MSLSNARSFDRLVKDSPALQSQIEQMRSPIELIALARAEGVELTMEDMREIAQTAYHAWVITLDPPMRSFFELAQQSEELNQELKQCQSLPAAIDLANRNGFALAADDFQQAAIAAAAIPGFSFEKLWFRNLGLL</sequence>
<dbReference type="AlphaFoldDB" id="K9UBZ2"/>
<evidence type="ECO:0000313" key="2">
    <source>
        <dbReference type="EMBL" id="AFY92330.1"/>
    </source>
</evidence>
<dbReference type="HOGENOM" id="CLU_1882025_0_0_3"/>
<name>K9UBZ2_CHAP6</name>
<dbReference type="OrthoDB" id="572733at2"/>
<dbReference type="KEGG" id="cmp:Cha6605_1101"/>
<reference evidence="2 3" key="1">
    <citation type="submission" date="2012-05" db="EMBL/GenBank/DDBJ databases">
        <title>Finished chromosome of genome of Chamaesiphon sp. PCC 6605.</title>
        <authorList>
            <consortium name="US DOE Joint Genome Institute"/>
            <person name="Gugger M."/>
            <person name="Coursin T."/>
            <person name="Rippka R."/>
            <person name="Tandeau De Marsac N."/>
            <person name="Huntemann M."/>
            <person name="Wei C.-L."/>
            <person name="Han J."/>
            <person name="Detter J.C."/>
            <person name="Han C."/>
            <person name="Tapia R."/>
            <person name="Chen A."/>
            <person name="Kyrpides N."/>
            <person name="Mavromatis K."/>
            <person name="Markowitz V."/>
            <person name="Szeto E."/>
            <person name="Ivanova N."/>
            <person name="Pagani I."/>
            <person name="Pati A."/>
            <person name="Goodwin L."/>
            <person name="Nordberg H.P."/>
            <person name="Cantor M.N."/>
            <person name="Hua S.X."/>
            <person name="Woyke T."/>
            <person name="Kerfeld C.A."/>
        </authorList>
    </citation>
    <scope>NUCLEOTIDE SEQUENCE [LARGE SCALE GENOMIC DNA]</scope>
    <source>
        <strain evidence="3">ATCC 27169 / PCC 6605</strain>
    </source>
</reference>
<gene>
    <name evidence="2" type="ORF">Cha6605_1101</name>
</gene>
<dbReference type="STRING" id="1173020.Cha6605_1101"/>
<evidence type="ECO:0000313" key="3">
    <source>
        <dbReference type="Proteomes" id="UP000010366"/>
    </source>
</evidence>
<protein>
    <recommendedName>
        <fullName evidence="1">Nif11 domain-containing protein</fullName>
    </recommendedName>
</protein>
<keyword evidence="3" id="KW-1185">Reference proteome</keyword>
<accession>K9UBZ2</accession>
<feature type="domain" description="Nif11" evidence="1">
    <location>
        <begin position="1"/>
        <end position="47"/>
    </location>
</feature>
<dbReference type="Pfam" id="PF07862">
    <property type="entry name" value="Nif11"/>
    <property type="match status" value="2"/>
</dbReference>
<dbReference type="Proteomes" id="UP000010366">
    <property type="component" value="Chromosome"/>
</dbReference>
<proteinExistence type="predicted"/>